<dbReference type="Pfam" id="PF14803">
    <property type="entry name" value="Zn_ribbon_Nudix"/>
    <property type="match status" value="1"/>
</dbReference>
<accession>A0A5Q2QCG6</accession>
<dbReference type="InterPro" id="IPR029401">
    <property type="entry name" value="Nudix_N"/>
</dbReference>
<organism evidence="2 3">
    <name type="scientific">Litorivicinus lipolyticus</name>
    <dbReference type="NCBI Taxonomy" id="418701"/>
    <lineage>
        <taxon>Bacteria</taxon>
        <taxon>Pseudomonadati</taxon>
        <taxon>Pseudomonadota</taxon>
        <taxon>Gammaproteobacteria</taxon>
        <taxon>Oceanospirillales</taxon>
        <taxon>Litorivicinaceae</taxon>
        <taxon>Litorivicinus</taxon>
    </lineage>
</organism>
<dbReference type="PANTHER" id="PTHR43222">
    <property type="entry name" value="NUDIX HYDROLASE 23"/>
    <property type="match status" value="1"/>
</dbReference>
<feature type="domain" description="Nudix hydrolase" evidence="1">
    <location>
        <begin position="22"/>
        <end position="161"/>
    </location>
</feature>
<evidence type="ECO:0000313" key="3">
    <source>
        <dbReference type="Proteomes" id="UP000388235"/>
    </source>
</evidence>
<dbReference type="SUPFAM" id="SSF55811">
    <property type="entry name" value="Nudix"/>
    <property type="match status" value="1"/>
</dbReference>
<dbReference type="Gene3D" id="2.20.70.10">
    <property type="match status" value="1"/>
</dbReference>
<dbReference type="PROSITE" id="PS51462">
    <property type="entry name" value="NUDIX"/>
    <property type="match status" value="1"/>
</dbReference>
<dbReference type="OrthoDB" id="5417595at2"/>
<dbReference type="GO" id="GO:0003824">
    <property type="term" value="F:catalytic activity"/>
    <property type="evidence" value="ECO:0007669"/>
    <property type="project" value="UniProtKB-ARBA"/>
</dbReference>
<dbReference type="InterPro" id="IPR015797">
    <property type="entry name" value="NUDIX_hydrolase-like_dom_sf"/>
</dbReference>
<protein>
    <submittedName>
        <fullName evidence="2">NUDIX domain-containing protein</fullName>
    </submittedName>
</protein>
<gene>
    <name evidence="2" type="ORF">GH975_09525</name>
</gene>
<keyword evidence="3" id="KW-1185">Reference proteome</keyword>
<evidence type="ECO:0000313" key="2">
    <source>
        <dbReference type="EMBL" id="QGG80794.1"/>
    </source>
</evidence>
<name>A0A5Q2QCG6_9GAMM</name>
<dbReference type="EMBL" id="CP045871">
    <property type="protein sequence ID" value="QGG80794.1"/>
    <property type="molecule type" value="Genomic_DNA"/>
</dbReference>
<dbReference type="Gene3D" id="3.90.79.10">
    <property type="entry name" value="Nucleoside Triphosphate Pyrophosphohydrolase"/>
    <property type="match status" value="1"/>
</dbReference>
<dbReference type="AlphaFoldDB" id="A0A5Q2QCG6"/>
<reference evidence="2 3" key="1">
    <citation type="submission" date="2019-11" db="EMBL/GenBank/DDBJ databases">
        <authorList>
            <person name="Khan S.A."/>
            <person name="Jeon C.O."/>
            <person name="Chun B.H."/>
        </authorList>
    </citation>
    <scope>NUCLEOTIDE SEQUENCE [LARGE SCALE GENOMIC DNA]</scope>
    <source>
        <strain evidence="2 3">IMCC 1097</strain>
    </source>
</reference>
<dbReference type="RefSeq" id="WP_153714298.1">
    <property type="nucleotide sequence ID" value="NZ_CP045871.1"/>
</dbReference>
<dbReference type="PANTHER" id="PTHR43222:SF2">
    <property type="entry name" value="NUDIX HYDROLASE 23, CHLOROPLASTIC"/>
    <property type="match status" value="1"/>
</dbReference>
<dbReference type="Proteomes" id="UP000388235">
    <property type="component" value="Chromosome"/>
</dbReference>
<dbReference type="Pfam" id="PF00293">
    <property type="entry name" value="NUDIX"/>
    <property type="match status" value="1"/>
</dbReference>
<proteinExistence type="predicted"/>
<dbReference type="CDD" id="cd04511">
    <property type="entry name" value="NUDIX_Hydrolase"/>
    <property type="match status" value="1"/>
</dbReference>
<sequence>MTYCSDCGATTEWQVPPDDNRPRHICSACHTIHYENPKIICGCLVTYNDQVLLCRRAIEPRHGLWTLPAGFMENGETAAEGALRETWEEAMARPTLQGLYALTSIPYISQVYMIFRATLDAPEHAPGPESLETQLFTADQIPWDELAFQTVRKTLTQWVQDQSRGSYPLHEIDITESERARV</sequence>
<dbReference type="KEGG" id="llp:GH975_09525"/>
<dbReference type="InterPro" id="IPR000086">
    <property type="entry name" value="NUDIX_hydrolase_dom"/>
</dbReference>
<evidence type="ECO:0000259" key="1">
    <source>
        <dbReference type="PROSITE" id="PS51462"/>
    </source>
</evidence>